<name>A0A0C9ULH6_SPHS4</name>
<proteinExistence type="predicted"/>
<dbReference type="EMBL" id="KN837278">
    <property type="protein sequence ID" value="KIJ29682.1"/>
    <property type="molecule type" value="Genomic_DNA"/>
</dbReference>
<organism evidence="1 2">
    <name type="scientific">Sphaerobolus stellatus (strain SS14)</name>
    <dbReference type="NCBI Taxonomy" id="990650"/>
    <lineage>
        <taxon>Eukaryota</taxon>
        <taxon>Fungi</taxon>
        <taxon>Dikarya</taxon>
        <taxon>Basidiomycota</taxon>
        <taxon>Agaricomycotina</taxon>
        <taxon>Agaricomycetes</taxon>
        <taxon>Phallomycetidae</taxon>
        <taxon>Geastrales</taxon>
        <taxon>Sphaerobolaceae</taxon>
        <taxon>Sphaerobolus</taxon>
    </lineage>
</organism>
<accession>A0A0C9ULH6</accession>
<keyword evidence="2" id="KW-1185">Reference proteome</keyword>
<dbReference type="AlphaFoldDB" id="A0A0C9ULH6"/>
<protein>
    <submittedName>
        <fullName evidence="1">Uncharacterized protein</fullName>
    </submittedName>
</protein>
<gene>
    <name evidence="1" type="ORF">M422DRAFT_268919</name>
</gene>
<evidence type="ECO:0000313" key="1">
    <source>
        <dbReference type="EMBL" id="KIJ29682.1"/>
    </source>
</evidence>
<evidence type="ECO:0000313" key="2">
    <source>
        <dbReference type="Proteomes" id="UP000054279"/>
    </source>
</evidence>
<dbReference type="HOGENOM" id="CLU_2185610_0_0_1"/>
<sequence>MSSLESSDDKDILNGIRIRDIRVLKCEKTCDGKLLLHWNSAGKPFIKCKYYCLKHCQHLFIRHLDEYDTDYLTVLQADPNEGFRSVTEVMNKVTLKNEGLEPKDLASTS</sequence>
<dbReference type="Proteomes" id="UP000054279">
    <property type="component" value="Unassembled WGS sequence"/>
</dbReference>
<reference evidence="1 2" key="1">
    <citation type="submission" date="2014-06" db="EMBL/GenBank/DDBJ databases">
        <title>Evolutionary Origins and Diversification of the Mycorrhizal Mutualists.</title>
        <authorList>
            <consortium name="DOE Joint Genome Institute"/>
            <consortium name="Mycorrhizal Genomics Consortium"/>
            <person name="Kohler A."/>
            <person name="Kuo A."/>
            <person name="Nagy L.G."/>
            <person name="Floudas D."/>
            <person name="Copeland A."/>
            <person name="Barry K.W."/>
            <person name="Cichocki N."/>
            <person name="Veneault-Fourrey C."/>
            <person name="LaButti K."/>
            <person name="Lindquist E.A."/>
            <person name="Lipzen A."/>
            <person name="Lundell T."/>
            <person name="Morin E."/>
            <person name="Murat C."/>
            <person name="Riley R."/>
            <person name="Ohm R."/>
            <person name="Sun H."/>
            <person name="Tunlid A."/>
            <person name="Henrissat B."/>
            <person name="Grigoriev I.V."/>
            <person name="Hibbett D.S."/>
            <person name="Martin F."/>
        </authorList>
    </citation>
    <scope>NUCLEOTIDE SEQUENCE [LARGE SCALE GENOMIC DNA]</scope>
    <source>
        <strain evidence="1 2">SS14</strain>
    </source>
</reference>